<dbReference type="EMBL" id="FO818640">
    <property type="protein sequence ID" value="CDM97536.1"/>
    <property type="molecule type" value="Genomic_DNA"/>
</dbReference>
<keyword evidence="2" id="KW-1185">Reference proteome</keyword>
<name>A0A9P1KK51_9CYAN</name>
<dbReference type="Proteomes" id="UP000032946">
    <property type="component" value="Chromosome"/>
</dbReference>
<proteinExistence type="predicted"/>
<gene>
    <name evidence="1" type="ORF">ARTHRO_60137</name>
</gene>
<reference evidence="1 2" key="1">
    <citation type="submission" date="2014-02" db="EMBL/GenBank/DDBJ databases">
        <authorList>
            <person name="Genoscope - CEA"/>
        </authorList>
    </citation>
    <scope>NUCLEOTIDE SEQUENCE [LARGE SCALE GENOMIC DNA]</scope>
    <source>
        <strain evidence="1 2">PCC 8005</strain>
    </source>
</reference>
<accession>A0A9P1KK51</accession>
<organism evidence="1 2">
    <name type="scientific">Limnospira indica PCC 8005</name>
    <dbReference type="NCBI Taxonomy" id="376219"/>
    <lineage>
        <taxon>Bacteria</taxon>
        <taxon>Bacillati</taxon>
        <taxon>Cyanobacteriota</taxon>
        <taxon>Cyanophyceae</taxon>
        <taxon>Oscillatoriophycideae</taxon>
        <taxon>Oscillatoriales</taxon>
        <taxon>Sirenicapillariaceae</taxon>
        <taxon>Limnospira</taxon>
    </lineage>
</organism>
<evidence type="ECO:0000313" key="1">
    <source>
        <dbReference type="EMBL" id="CDM97536.1"/>
    </source>
</evidence>
<evidence type="ECO:0000313" key="2">
    <source>
        <dbReference type="Proteomes" id="UP000032946"/>
    </source>
</evidence>
<sequence length="51" mass="5677">MMVADFDYDLGGLPNSRQNLHLFRTIIQQIGENSYHIQWDRIGGGNSGALG</sequence>
<dbReference type="AlphaFoldDB" id="A0A9P1KK51"/>
<protein>
    <submittedName>
        <fullName evidence="1">Uncharacterized protein</fullName>
    </submittedName>
</protein>